<evidence type="ECO:0000313" key="2">
    <source>
        <dbReference type="EMBL" id="KRY60527.1"/>
    </source>
</evidence>
<reference evidence="2 3" key="1">
    <citation type="submission" date="2015-01" db="EMBL/GenBank/DDBJ databases">
        <title>Evolution of Trichinella species and genotypes.</title>
        <authorList>
            <person name="Korhonen P.K."/>
            <person name="Edoardo P."/>
            <person name="Giuseppe L.R."/>
            <person name="Gasser R.B."/>
        </authorList>
    </citation>
    <scope>NUCLEOTIDE SEQUENCE [LARGE SCALE GENOMIC DNA]</scope>
    <source>
        <strain evidence="2">ISS120</strain>
    </source>
</reference>
<feature type="chain" id="PRO_5006876758" description="Secreted protein" evidence="1">
    <location>
        <begin position="24"/>
        <end position="105"/>
    </location>
</feature>
<proteinExistence type="predicted"/>
<name>A0A0V1DGA0_TRIBR</name>
<dbReference type="AlphaFoldDB" id="A0A0V1DGA0"/>
<feature type="signal peptide" evidence="1">
    <location>
        <begin position="1"/>
        <end position="23"/>
    </location>
</feature>
<evidence type="ECO:0008006" key="4">
    <source>
        <dbReference type="Google" id="ProtNLM"/>
    </source>
</evidence>
<sequence length="105" mass="11495">MSELTAFIVVVGLSAAIWSASSACSVNGRSWKGAKPVRMGNGSFLKNNCLATLSEAPPRSRCIRRRNCDGLSSLSSSFVSACRMRWPFVCALRFRHHSRVTNCRG</sequence>
<accession>A0A0V1DGA0</accession>
<dbReference type="Proteomes" id="UP000054653">
    <property type="component" value="Unassembled WGS sequence"/>
</dbReference>
<comment type="caution">
    <text evidence="2">The sequence shown here is derived from an EMBL/GenBank/DDBJ whole genome shotgun (WGS) entry which is preliminary data.</text>
</comment>
<keyword evidence="1" id="KW-0732">Signal</keyword>
<keyword evidence="3" id="KW-1185">Reference proteome</keyword>
<protein>
    <recommendedName>
        <fullName evidence="4">Secreted protein</fullName>
    </recommendedName>
</protein>
<dbReference type="EMBL" id="JYDI01000005">
    <property type="protein sequence ID" value="KRY60527.1"/>
    <property type="molecule type" value="Genomic_DNA"/>
</dbReference>
<evidence type="ECO:0000313" key="3">
    <source>
        <dbReference type="Proteomes" id="UP000054653"/>
    </source>
</evidence>
<gene>
    <name evidence="2" type="ORF">T03_12003</name>
</gene>
<evidence type="ECO:0000256" key="1">
    <source>
        <dbReference type="SAM" id="SignalP"/>
    </source>
</evidence>
<organism evidence="2 3">
    <name type="scientific">Trichinella britovi</name>
    <name type="common">Parasitic roundworm</name>
    <dbReference type="NCBI Taxonomy" id="45882"/>
    <lineage>
        <taxon>Eukaryota</taxon>
        <taxon>Metazoa</taxon>
        <taxon>Ecdysozoa</taxon>
        <taxon>Nematoda</taxon>
        <taxon>Enoplea</taxon>
        <taxon>Dorylaimia</taxon>
        <taxon>Trichinellida</taxon>
        <taxon>Trichinellidae</taxon>
        <taxon>Trichinella</taxon>
    </lineage>
</organism>